<evidence type="ECO:0000313" key="2">
    <source>
        <dbReference type="Proteomes" id="UP000829542"/>
    </source>
</evidence>
<accession>A0ABY3X5N6</accession>
<dbReference type="RefSeq" id="WP_242147436.1">
    <property type="nucleotide sequence ID" value="NZ_CP093379.1"/>
</dbReference>
<sequence>MIISLAILSLLLMMISLVIRQLIVKSDVLNGRVQMLESIMGIEDLMRSEFQRLQFVPYCPEMLPSYNEMLVGYSLSVSYREYLQSSVMILSPKVEGQSAILDLLALRGGGSGGYSPVPRKRLQSIVQGSDILQVSGLQPTNLFVREALFVGDLTADLVGVRSFTFFVTDCRQSMVVKAQRRGSHFEMDAGDYLELRKNLDMEVLQVYIVKEYLIYLQLQNKRSYLTIDFLDGQVFYRMPDIVDMRLKQLDSGLLSVRLLLARPSQYVNSRQVYQNNDYVRVLENAQPPIFREILIGLEQ</sequence>
<evidence type="ECO:0000313" key="1">
    <source>
        <dbReference type="EMBL" id="UNM95313.1"/>
    </source>
</evidence>
<proteinExistence type="predicted"/>
<dbReference type="Proteomes" id="UP000829542">
    <property type="component" value="Chromosome"/>
</dbReference>
<gene>
    <name evidence="1" type="ORF">MMG00_08725</name>
</gene>
<keyword evidence="2" id="KW-1185">Reference proteome</keyword>
<organism evidence="1 2">
    <name type="scientific">Ignatzschineria rhizosphaerae</name>
    <dbReference type="NCBI Taxonomy" id="2923279"/>
    <lineage>
        <taxon>Bacteria</taxon>
        <taxon>Pseudomonadati</taxon>
        <taxon>Pseudomonadota</taxon>
        <taxon>Gammaproteobacteria</taxon>
        <taxon>Cardiobacteriales</taxon>
        <taxon>Ignatzschineriaceae</taxon>
        <taxon>Ignatzschineria</taxon>
    </lineage>
</organism>
<protein>
    <submittedName>
        <fullName evidence="1">Uncharacterized protein</fullName>
    </submittedName>
</protein>
<reference evidence="1 2" key="1">
    <citation type="submission" date="2022-03" db="EMBL/GenBank/DDBJ databases">
        <title>Ignatzschineria rhizosphaerae HR5S32.</title>
        <authorList>
            <person name="Sun J.Q."/>
            <person name="Feng J.Y."/>
        </authorList>
    </citation>
    <scope>NUCLEOTIDE SEQUENCE [LARGE SCALE GENOMIC DNA]</scope>
    <source>
        <strain evidence="1 2">HR5S32</strain>
    </source>
</reference>
<dbReference type="EMBL" id="CP093379">
    <property type="protein sequence ID" value="UNM95313.1"/>
    <property type="molecule type" value="Genomic_DNA"/>
</dbReference>
<name>A0ABY3X5N6_9GAMM</name>